<feature type="compositionally biased region" description="Low complexity" evidence="1">
    <location>
        <begin position="44"/>
        <end position="54"/>
    </location>
</feature>
<dbReference type="AlphaFoldDB" id="A0A292PMN2"/>
<feature type="non-terminal residue" evidence="2">
    <location>
        <position position="1"/>
    </location>
</feature>
<protein>
    <submittedName>
        <fullName evidence="2">Uncharacterized protein</fullName>
    </submittedName>
</protein>
<proteinExistence type="predicted"/>
<name>A0A292PMN2_9PEZI</name>
<evidence type="ECO:0000256" key="1">
    <source>
        <dbReference type="SAM" id="MobiDB-lite"/>
    </source>
</evidence>
<evidence type="ECO:0000313" key="3">
    <source>
        <dbReference type="Proteomes" id="UP001412239"/>
    </source>
</evidence>
<organism evidence="2 3">
    <name type="scientific">Tuber aestivum</name>
    <name type="common">summer truffle</name>
    <dbReference type="NCBI Taxonomy" id="59557"/>
    <lineage>
        <taxon>Eukaryota</taxon>
        <taxon>Fungi</taxon>
        <taxon>Dikarya</taxon>
        <taxon>Ascomycota</taxon>
        <taxon>Pezizomycotina</taxon>
        <taxon>Pezizomycetes</taxon>
        <taxon>Pezizales</taxon>
        <taxon>Tuberaceae</taxon>
        <taxon>Tuber</taxon>
    </lineage>
</organism>
<gene>
    <name evidence="2" type="ORF">GSTUAT00008148001</name>
</gene>
<dbReference type="EMBL" id="LN891179">
    <property type="protein sequence ID" value="CUS07740.1"/>
    <property type="molecule type" value="Genomic_DNA"/>
</dbReference>
<feature type="region of interest" description="Disordered" evidence="1">
    <location>
        <begin position="26"/>
        <end position="54"/>
    </location>
</feature>
<sequence length="261" mass="28044">MLPPISPETLSANPLFSALHADLTTNHLNPDASTRHPPPPPSHHPQSSTSSTLDQSLRTYRAELAKQHLLQNSLKHTTLRSRQLPEDLSEALDLLTSTNTNNESTSAGMPEALGPDLDTEIGGEGGMAIAIDHLPANAARLRTQIFANHQSLVAQRGRLGRSILEAADGYAAFSLRALSHSASDGGACGALRKGTLSKAMYLALLAESMRGKVGVVQFDALGEVYDEEAVGALENYRAHLTDTNLRLVARKRVAEGELERY</sequence>
<dbReference type="Proteomes" id="UP001412239">
    <property type="component" value="Unassembled WGS sequence"/>
</dbReference>
<evidence type="ECO:0000313" key="2">
    <source>
        <dbReference type="EMBL" id="CUS07740.1"/>
    </source>
</evidence>
<keyword evidence="3" id="KW-1185">Reference proteome</keyword>
<accession>A0A292PMN2</accession>
<reference evidence="2" key="1">
    <citation type="submission" date="2015-10" db="EMBL/GenBank/DDBJ databases">
        <authorList>
            <person name="Regsiter A."/>
            <person name="william w."/>
        </authorList>
    </citation>
    <scope>NUCLEOTIDE SEQUENCE</scope>
    <source>
        <strain evidence="2">Montdore</strain>
    </source>
</reference>